<feature type="region of interest" description="Disordered" evidence="2">
    <location>
        <begin position="41"/>
        <end position="66"/>
    </location>
</feature>
<name>A0A9N9FYN0_9GLOM</name>
<comment type="caution">
    <text evidence="3">The sequence shown here is derived from an EMBL/GenBank/DDBJ whole genome shotgun (WGS) entry which is preliminary data.</text>
</comment>
<feature type="region of interest" description="Disordered" evidence="2">
    <location>
        <begin position="81"/>
        <end position="106"/>
    </location>
</feature>
<feature type="coiled-coil region" evidence="1">
    <location>
        <begin position="196"/>
        <end position="223"/>
    </location>
</feature>
<feature type="compositionally biased region" description="Polar residues" evidence="2">
    <location>
        <begin position="43"/>
        <end position="66"/>
    </location>
</feature>
<evidence type="ECO:0000313" key="3">
    <source>
        <dbReference type="EMBL" id="CAG8572306.1"/>
    </source>
</evidence>
<proteinExistence type="predicted"/>
<feature type="region of interest" description="Disordered" evidence="2">
    <location>
        <begin position="1"/>
        <end position="26"/>
    </location>
</feature>
<keyword evidence="4" id="KW-1185">Reference proteome</keyword>
<evidence type="ECO:0000313" key="4">
    <source>
        <dbReference type="Proteomes" id="UP000789706"/>
    </source>
</evidence>
<feature type="compositionally biased region" description="Basic and acidic residues" evidence="2">
    <location>
        <begin position="94"/>
        <end position="106"/>
    </location>
</feature>
<evidence type="ECO:0000256" key="2">
    <source>
        <dbReference type="SAM" id="MobiDB-lite"/>
    </source>
</evidence>
<organism evidence="3 4">
    <name type="scientific">Diversispora eburnea</name>
    <dbReference type="NCBI Taxonomy" id="1213867"/>
    <lineage>
        <taxon>Eukaryota</taxon>
        <taxon>Fungi</taxon>
        <taxon>Fungi incertae sedis</taxon>
        <taxon>Mucoromycota</taxon>
        <taxon>Glomeromycotina</taxon>
        <taxon>Glomeromycetes</taxon>
        <taxon>Diversisporales</taxon>
        <taxon>Diversisporaceae</taxon>
        <taxon>Diversispora</taxon>
    </lineage>
</organism>
<accession>A0A9N9FYN0</accession>
<sequence>MSNEKDNLSSKLNSSSSTKQPLNVFAQPHFRSKIRLPFKDFQKNVNNDLPKPNYQQNNNQDLTTASPPIFTKFISEKSHVSKPEDINISNNKNKSNDDKEEKNEEKIEKDELGMIIEIVHRWKDDSARRDSIIKELRDNLDILQETINHRDIYLTTYRERILTLELLIKRQQSNSDHNRERVENIKSKYFSYRNTLSNIEKSVEEIREEKKRIENDVESLRCDFGKIATKYQSVSEYHISNSLSQRTQITQVTDLNHQLTDANTQLNNVITQLSQVIQNSNDKAASYASELDSTRKRLESVMSERDIEKAENGEECQKLKLSFESVNEKYQTLNLLQKENEEKIIALTKCVQKLEQDLESSRNDIKQLNSLITEKDKRYFKKSYPHLPLLREIDSIQKEMDTIRTQQMIECQKFENELHDLRHQLQTEFYKERCQLETEWANERSRLESENREERTRRLRLESEFRDERSERFRFETELHNSDRKLKELLQTNDHEKIVQLESELGELENQRLNRISASSLESRLNSLATKFDEFKSDHNKVINDINQQHDDNVDKLNRDVYNYQEIVKQTTLEHENEICQRDCEIREIKSKEILMMEEIEMLKSKIHLLESNEQFSQKNLQLRNDCKMSNISIPGPGYIVNSERTETEPIINEVVVLEVFGKSFRI</sequence>
<protein>
    <submittedName>
        <fullName evidence="3">4800_t:CDS:1</fullName>
    </submittedName>
</protein>
<dbReference type="AlphaFoldDB" id="A0A9N9FYN0"/>
<dbReference type="OrthoDB" id="2442528at2759"/>
<gene>
    <name evidence="3" type="ORF">DEBURN_LOCUS8146</name>
</gene>
<reference evidence="3" key="1">
    <citation type="submission" date="2021-06" db="EMBL/GenBank/DDBJ databases">
        <authorList>
            <person name="Kallberg Y."/>
            <person name="Tangrot J."/>
            <person name="Rosling A."/>
        </authorList>
    </citation>
    <scope>NUCLEOTIDE SEQUENCE</scope>
    <source>
        <strain evidence="3">AZ414A</strain>
    </source>
</reference>
<dbReference type="Proteomes" id="UP000789706">
    <property type="component" value="Unassembled WGS sequence"/>
</dbReference>
<keyword evidence="1" id="KW-0175">Coiled coil</keyword>
<feature type="coiled-coil region" evidence="1">
    <location>
        <begin position="404"/>
        <end position="464"/>
    </location>
</feature>
<evidence type="ECO:0000256" key="1">
    <source>
        <dbReference type="SAM" id="Coils"/>
    </source>
</evidence>
<dbReference type="EMBL" id="CAJVPK010001127">
    <property type="protein sequence ID" value="CAG8572306.1"/>
    <property type="molecule type" value="Genomic_DNA"/>
</dbReference>
<feature type="coiled-coil region" evidence="1">
    <location>
        <begin position="351"/>
        <end position="378"/>
    </location>
</feature>